<reference evidence="2 3" key="1">
    <citation type="submission" date="2020-05" db="EMBL/GenBank/DDBJ databases">
        <title>Vigna angularis (adzuki bean) Var. LongXiaoDou No. 4 denovo assembly.</title>
        <authorList>
            <person name="Xiang H."/>
        </authorList>
    </citation>
    <scope>NUCLEOTIDE SEQUENCE [LARGE SCALE GENOMIC DNA]</scope>
    <source>
        <tissue evidence="2">Leaf</tissue>
    </source>
</reference>
<organism evidence="2 3">
    <name type="scientific">Phaseolus angularis</name>
    <name type="common">Azuki bean</name>
    <name type="synonym">Vigna angularis</name>
    <dbReference type="NCBI Taxonomy" id="3914"/>
    <lineage>
        <taxon>Eukaryota</taxon>
        <taxon>Viridiplantae</taxon>
        <taxon>Streptophyta</taxon>
        <taxon>Embryophyta</taxon>
        <taxon>Tracheophyta</taxon>
        <taxon>Spermatophyta</taxon>
        <taxon>Magnoliopsida</taxon>
        <taxon>eudicotyledons</taxon>
        <taxon>Gunneridae</taxon>
        <taxon>Pentapetalae</taxon>
        <taxon>rosids</taxon>
        <taxon>fabids</taxon>
        <taxon>Fabales</taxon>
        <taxon>Fabaceae</taxon>
        <taxon>Papilionoideae</taxon>
        <taxon>50 kb inversion clade</taxon>
        <taxon>NPAAA clade</taxon>
        <taxon>indigoferoid/millettioid clade</taxon>
        <taxon>Phaseoleae</taxon>
        <taxon>Vigna</taxon>
    </lineage>
</organism>
<accession>A0A8T0KW08</accession>
<feature type="region of interest" description="Disordered" evidence="1">
    <location>
        <begin position="30"/>
        <end position="49"/>
    </location>
</feature>
<dbReference type="AlphaFoldDB" id="A0A8T0KW08"/>
<protein>
    <submittedName>
        <fullName evidence="2">Uncharacterized protein</fullName>
    </submittedName>
</protein>
<proteinExistence type="predicted"/>
<name>A0A8T0KW08_PHAAN</name>
<sequence>MEGGKVAEKWINEVFRRFFIDEIKRRVADQREVGPASRQEAARSDSDVGMAAREQYASKLSWRKVARGEDSWTDSGGVICCSERRFRSAGRRTKLG</sequence>
<comment type="caution">
    <text evidence="2">The sequence shown here is derived from an EMBL/GenBank/DDBJ whole genome shotgun (WGS) entry which is preliminary data.</text>
</comment>
<evidence type="ECO:0000256" key="1">
    <source>
        <dbReference type="SAM" id="MobiDB-lite"/>
    </source>
</evidence>
<evidence type="ECO:0000313" key="3">
    <source>
        <dbReference type="Proteomes" id="UP000743370"/>
    </source>
</evidence>
<dbReference type="Proteomes" id="UP000743370">
    <property type="component" value="Unassembled WGS sequence"/>
</dbReference>
<gene>
    <name evidence="2" type="ORF">HKW66_Vig0108350</name>
</gene>
<evidence type="ECO:0000313" key="2">
    <source>
        <dbReference type="EMBL" id="KAG2403914.1"/>
    </source>
</evidence>
<dbReference type="EMBL" id="JABFOF010000002">
    <property type="protein sequence ID" value="KAG2403914.1"/>
    <property type="molecule type" value="Genomic_DNA"/>
</dbReference>